<evidence type="ECO:0000313" key="4">
    <source>
        <dbReference type="Proteomes" id="UP000254258"/>
    </source>
</evidence>
<reference evidence="3 4" key="1">
    <citation type="submission" date="2018-07" db="EMBL/GenBank/DDBJ databases">
        <title>Dyella monticola sp. nov. and Dyella psychrodurans sp. nov. isolated from monsoon evergreen broad-leaved forest soil of Dinghu Mountain, China.</title>
        <authorList>
            <person name="Gao Z."/>
            <person name="Qiu L."/>
        </authorList>
    </citation>
    <scope>NUCLEOTIDE SEQUENCE [LARGE SCALE GENOMIC DNA]</scope>
    <source>
        <strain evidence="3 4">4G-K06</strain>
    </source>
</reference>
<evidence type="ECO:0000256" key="2">
    <source>
        <dbReference type="SAM" id="SignalP"/>
    </source>
</evidence>
<comment type="caution">
    <text evidence="3">The sequence shown here is derived from an EMBL/GenBank/DDBJ whole genome shotgun (WGS) entry which is preliminary data.</text>
</comment>
<protein>
    <submittedName>
        <fullName evidence="3">Uncharacterized protein</fullName>
    </submittedName>
</protein>
<evidence type="ECO:0000313" key="3">
    <source>
        <dbReference type="EMBL" id="RDS81724.1"/>
    </source>
</evidence>
<proteinExistence type="predicted"/>
<dbReference type="EMBL" id="QRBE01000005">
    <property type="protein sequence ID" value="RDS81724.1"/>
    <property type="molecule type" value="Genomic_DNA"/>
</dbReference>
<dbReference type="AlphaFoldDB" id="A0A370WZY0"/>
<feature type="region of interest" description="Disordered" evidence="1">
    <location>
        <begin position="99"/>
        <end position="120"/>
    </location>
</feature>
<gene>
    <name evidence="3" type="ORF">DWU98_10935</name>
</gene>
<sequence>MRVMLPSVVVLLSMVSLAHAQASAQAVASVQSDATSCVDVSVNDQRSLSYACLNQRLASAIQPTPPSPIQLDAVAHAPGNQQVGQFNFSAFSHQMGNSLGKSVIPQRPPPAAAPPLLGVH</sequence>
<dbReference type="Proteomes" id="UP000254258">
    <property type="component" value="Unassembled WGS sequence"/>
</dbReference>
<feature type="signal peptide" evidence="2">
    <location>
        <begin position="1"/>
        <end position="20"/>
    </location>
</feature>
<accession>A0A370WZY0</accession>
<keyword evidence="4" id="KW-1185">Reference proteome</keyword>
<evidence type="ECO:0000256" key="1">
    <source>
        <dbReference type="SAM" id="MobiDB-lite"/>
    </source>
</evidence>
<keyword evidence="2" id="KW-0732">Signal</keyword>
<name>A0A370WZY0_9GAMM</name>
<feature type="chain" id="PRO_5016795830" evidence="2">
    <location>
        <begin position="21"/>
        <end position="120"/>
    </location>
</feature>
<organism evidence="3 4">
    <name type="scientific">Dyella monticola</name>
    <dbReference type="NCBI Taxonomy" id="1927958"/>
    <lineage>
        <taxon>Bacteria</taxon>
        <taxon>Pseudomonadati</taxon>
        <taxon>Pseudomonadota</taxon>
        <taxon>Gammaproteobacteria</taxon>
        <taxon>Lysobacterales</taxon>
        <taxon>Rhodanobacteraceae</taxon>
        <taxon>Dyella</taxon>
    </lineage>
</organism>